<evidence type="ECO:0000256" key="4">
    <source>
        <dbReference type="ARBA" id="ARBA00023125"/>
    </source>
</evidence>
<reference evidence="7" key="2">
    <citation type="submission" date="2020-11" db="EMBL/GenBank/DDBJ databases">
        <title>Whole genome sequencing of Colletotrichum sp.</title>
        <authorList>
            <person name="Li H."/>
        </authorList>
    </citation>
    <scope>NUCLEOTIDE SEQUENCE</scope>
    <source>
        <strain evidence="7">CkLH20</strain>
    </source>
</reference>
<dbReference type="OrthoDB" id="3598904at2759"/>
<dbReference type="GeneID" id="62156736"/>
<evidence type="ECO:0000256" key="1">
    <source>
        <dbReference type="ARBA" id="ARBA00022723"/>
    </source>
</evidence>
<evidence type="ECO:0000313" key="7">
    <source>
        <dbReference type="EMBL" id="KAF9881796.1"/>
    </source>
</evidence>
<keyword evidence="3" id="KW-0805">Transcription regulation</keyword>
<keyword evidence="2" id="KW-0862">Zinc</keyword>
<keyword evidence="6" id="KW-0539">Nucleus</keyword>
<reference evidence="7" key="1">
    <citation type="submission" date="2020-03" db="EMBL/GenBank/DDBJ databases">
        <authorList>
            <person name="He L."/>
        </authorList>
    </citation>
    <scope>NUCLEOTIDE SEQUENCE</scope>
    <source>
        <strain evidence="7">CkLH20</strain>
    </source>
</reference>
<keyword evidence="4" id="KW-0238">DNA-binding</keyword>
<dbReference type="GO" id="GO:0046872">
    <property type="term" value="F:metal ion binding"/>
    <property type="evidence" value="ECO:0007669"/>
    <property type="project" value="UniProtKB-KW"/>
</dbReference>
<evidence type="ECO:0000256" key="5">
    <source>
        <dbReference type="ARBA" id="ARBA00023163"/>
    </source>
</evidence>
<comment type="caution">
    <text evidence="7">The sequence shown here is derived from an EMBL/GenBank/DDBJ whole genome shotgun (WGS) entry which is preliminary data.</text>
</comment>
<proteinExistence type="predicted"/>
<dbReference type="EMBL" id="JAATWM020000002">
    <property type="protein sequence ID" value="KAF9881796.1"/>
    <property type="molecule type" value="Genomic_DNA"/>
</dbReference>
<dbReference type="InterPro" id="IPR052360">
    <property type="entry name" value="Transcr_Regulatory_Proteins"/>
</dbReference>
<keyword evidence="1" id="KW-0479">Metal-binding</keyword>
<keyword evidence="8" id="KW-1185">Reference proteome</keyword>
<evidence type="ECO:0000256" key="2">
    <source>
        <dbReference type="ARBA" id="ARBA00022833"/>
    </source>
</evidence>
<organism evidence="7 8">
    <name type="scientific">Colletotrichum karsti</name>
    <dbReference type="NCBI Taxonomy" id="1095194"/>
    <lineage>
        <taxon>Eukaryota</taxon>
        <taxon>Fungi</taxon>
        <taxon>Dikarya</taxon>
        <taxon>Ascomycota</taxon>
        <taxon>Pezizomycotina</taxon>
        <taxon>Sordariomycetes</taxon>
        <taxon>Hypocreomycetidae</taxon>
        <taxon>Glomerellales</taxon>
        <taxon>Glomerellaceae</taxon>
        <taxon>Colletotrichum</taxon>
        <taxon>Colletotrichum boninense species complex</taxon>
    </lineage>
</organism>
<evidence type="ECO:0008006" key="9">
    <source>
        <dbReference type="Google" id="ProtNLM"/>
    </source>
</evidence>
<name>A0A9P6IIG1_9PEZI</name>
<evidence type="ECO:0000256" key="6">
    <source>
        <dbReference type="ARBA" id="ARBA00023242"/>
    </source>
</evidence>
<keyword evidence="5" id="KW-0804">Transcription</keyword>
<evidence type="ECO:0000256" key="3">
    <source>
        <dbReference type="ARBA" id="ARBA00023015"/>
    </source>
</evidence>
<protein>
    <recommendedName>
        <fullName evidence="9">C6 zinc finger domain protein</fullName>
    </recommendedName>
</protein>
<dbReference type="RefSeq" id="XP_038751257.1">
    <property type="nucleotide sequence ID" value="XM_038883662.1"/>
</dbReference>
<dbReference type="PANTHER" id="PTHR36206">
    <property type="entry name" value="ASPERCRYPTIN BIOSYNTHESIS CLUSTER-SPECIFIC TRANSCRIPTION REGULATOR ATNN-RELATED"/>
    <property type="match status" value="1"/>
</dbReference>
<evidence type="ECO:0000313" key="8">
    <source>
        <dbReference type="Proteomes" id="UP000781932"/>
    </source>
</evidence>
<accession>A0A9P6IIG1</accession>
<gene>
    <name evidence="7" type="ORF">CkaCkLH20_00942</name>
</gene>
<dbReference type="Proteomes" id="UP000781932">
    <property type="component" value="Unassembled WGS sequence"/>
</dbReference>
<dbReference type="GO" id="GO:0003677">
    <property type="term" value="F:DNA binding"/>
    <property type="evidence" value="ECO:0007669"/>
    <property type="project" value="UniProtKB-KW"/>
</dbReference>
<dbReference type="PANTHER" id="PTHR36206:SF4">
    <property type="entry name" value="HYPOTHETICAL CONSERVED PROTEIN (EUROFUNG)-RELATED"/>
    <property type="match status" value="1"/>
</dbReference>
<sequence>MLYFQEFVQLSRAPWTNATSKGDLWEVTLPQLARTSGTLRSAATAIGALSMWHRQSKIRSLGGTSMPGTSENEGDVHYFNAIAHYCRSLRQQSQQASLQDAIVLSVLLLFFETLRDNRKAALDHINHGLCLLLAIVTDDNAQHHIVRLAPNPKPLLAAVADVFNHLAKQARIVLRDRMGQGPPLPNLTKVLRNHNHNLESFMVLLSQMPSSMDIGDIPATFNSLDDFEESWAAVKRVQSAMRPIMIEFVYDSGVMNSQDEEVILGLHAELLGNARIREIAEKSSKAMEAIDVAFQPLFNNIVMSYNLESPIYLRAIHLRLQYLGMYIFENPPQFLDAASLKALSHMFREYLSVASIALHAAKREANQNPAHQLSLQCDIAWYLLILALFCRDPLLRDEAVMMLRDYPGQDGLWTTRSLHALAERNRTVERINAVEGTPDDQWRRLWRREFVFEDGGDRILFRYLERDEVTCKWNVVEDVAEVRGQLEEVQWKRQPLSGRGGMLVAEIYAYDKMNDA</sequence>
<dbReference type="AlphaFoldDB" id="A0A9P6IIG1"/>